<name>A0A2P2N1W5_RHIMU</name>
<dbReference type="AlphaFoldDB" id="A0A2P2N1W5"/>
<protein>
    <submittedName>
        <fullName evidence="1">Uncharacterized protein</fullName>
    </submittedName>
</protein>
<accession>A0A2P2N1W5</accession>
<proteinExistence type="predicted"/>
<sequence length="60" mass="6934">MEQHRLGSLVMHGQKHGLIKTYLRHLLSLRVKCMDHLHSRAKIISIQNSHNKMSILILAP</sequence>
<evidence type="ECO:0000313" key="1">
    <source>
        <dbReference type="EMBL" id="MBX36426.1"/>
    </source>
</evidence>
<reference evidence="1" key="1">
    <citation type="submission" date="2018-02" db="EMBL/GenBank/DDBJ databases">
        <title>Rhizophora mucronata_Transcriptome.</title>
        <authorList>
            <person name="Meera S.P."/>
            <person name="Sreeshan A."/>
            <person name="Augustine A."/>
        </authorList>
    </citation>
    <scope>NUCLEOTIDE SEQUENCE</scope>
    <source>
        <tissue evidence="1">Leaf</tissue>
    </source>
</reference>
<dbReference type="EMBL" id="GGEC01055942">
    <property type="protein sequence ID" value="MBX36426.1"/>
    <property type="molecule type" value="Transcribed_RNA"/>
</dbReference>
<organism evidence="1">
    <name type="scientific">Rhizophora mucronata</name>
    <name type="common">Asiatic mangrove</name>
    <dbReference type="NCBI Taxonomy" id="61149"/>
    <lineage>
        <taxon>Eukaryota</taxon>
        <taxon>Viridiplantae</taxon>
        <taxon>Streptophyta</taxon>
        <taxon>Embryophyta</taxon>
        <taxon>Tracheophyta</taxon>
        <taxon>Spermatophyta</taxon>
        <taxon>Magnoliopsida</taxon>
        <taxon>eudicotyledons</taxon>
        <taxon>Gunneridae</taxon>
        <taxon>Pentapetalae</taxon>
        <taxon>rosids</taxon>
        <taxon>fabids</taxon>
        <taxon>Malpighiales</taxon>
        <taxon>Rhizophoraceae</taxon>
        <taxon>Rhizophora</taxon>
    </lineage>
</organism>